<evidence type="ECO:0000259" key="6">
    <source>
        <dbReference type="PROSITE" id="PS51192"/>
    </source>
</evidence>
<dbReference type="InterPro" id="IPR059032">
    <property type="entry name" value="WHD_DDX60"/>
</dbReference>
<dbReference type="SUPFAM" id="SSF52540">
    <property type="entry name" value="P-loop containing nucleoside triphosphate hydrolases"/>
    <property type="match status" value="2"/>
</dbReference>
<dbReference type="InterPro" id="IPR014001">
    <property type="entry name" value="Helicase_ATP-bd"/>
</dbReference>
<evidence type="ECO:0000256" key="4">
    <source>
        <dbReference type="ARBA" id="ARBA00022840"/>
    </source>
</evidence>
<keyword evidence="8" id="KW-1185">Reference proteome</keyword>
<dbReference type="GO" id="GO:0005737">
    <property type="term" value="C:cytoplasm"/>
    <property type="evidence" value="ECO:0007669"/>
    <property type="project" value="TreeGrafter"/>
</dbReference>
<dbReference type="Gene3D" id="3.40.50.300">
    <property type="entry name" value="P-loop containing nucleotide triphosphate hydrolases"/>
    <property type="match status" value="2"/>
</dbReference>
<dbReference type="PROSITE" id="PS51192">
    <property type="entry name" value="HELICASE_ATP_BIND_1"/>
    <property type="match status" value="1"/>
</dbReference>
<dbReference type="GO" id="GO:0003676">
    <property type="term" value="F:nucleic acid binding"/>
    <property type="evidence" value="ECO:0007669"/>
    <property type="project" value="InterPro"/>
</dbReference>
<keyword evidence="3" id="KW-0347">Helicase</keyword>
<feature type="compositionally biased region" description="Acidic residues" evidence="5">
    <location>
        <begin position="1643"/>
        <end position="1665"/>
    </location>
</feature>
<feature type="compositionally biased region" description="Basic and acidic residues" evidence="5">
    <location>
        <begin position="515"/>
        <end position="525"/>
    </location>
</feature>
<dbReference type="GO" id="GO:0004386">
    <property type="term" value="F:helicase activity"/>
    <property type="evidence" value="ECO:0007669"/>
    <property type="project" value="UniProtKB-KW"/>
</dbReference>
<organism evidence="7 8">
    <name type="scientific">Hermanssonia centrifuga</name>
    <dbReference type="NCBI Taxonomy" id="98765"/>
    <lineage>
        <taxon>Eukaryota</taxon>
        <taxon>Fungi</taxon>
        <taxon>Dikarya</taxon>
        <taxon>Basidiomycota</taxon>
        <taxon>Agaricomycotina</taxon>
        <taxon>Agaricomycetes</taxon>
        <taxon>Polyporales</taxon>
        <taxon>Meruliaceae</taxon>
        <taxon>Hermanssonia</taxon>
    </lineage>
</organism>
<dbReference type="PANTHER" id="PTHR44533:SF4">
    <property type="entry name" value="DEAD_H RNA HELICASE, PUTATIVE-RELATED"/>
    <property type="match status" value="1"/>
</dbReference>
<dbReference type="Proteomes" id="UP000186601">
    <property type="component" value="Unassembled WGS sequence"/>
</dbReference>
<keyword evidence="2" id="KW-0378">Hydrolase</keyword>
<feature type="region of interest" description="Disordered" evidence="5">
    <location>
        <begin position="500"/>
        <end position="531"/>
    </location>
</feature>
<dbReference type="CDD" id="cd18025">
    <property type="entry name" value="DEXHc_DDX60"/>
    <property type="match status" value="1"/>
</dbReference>
<feature type="domain" description="Helicase ATP-binding" evidence="6">
    <location>
        <begin position="731"/>
        <end position="901"/>
    </location>
</feature>
<keyword evidence="4" id="KW-0067">ATP-binding</keyword>
<evidence type="ECO:0000256" key="3">
    <source>
        <dbReference type="ARBA" id="ARBA00022806"/>
    </source>
</evidence>
<dbReference type="PANTHER" id="PTHR44533">
    <property type="entry name" value="DEAD/H RNA HELICASE, PUTATIVE-RELATED"/>
    <property type="match status" value="1"/>
</dbReference>
<name>A0A2R6NEQ1_9APHY</name>
<feature type="compositionally biased region" description="Basic and acidic residues" evidence="5">
    <location>
        <begin position="1148"/>
        <end position="1158"/>
    </location>
</feature>
<feature type="region of interest" description="Disordered" evidence="5">
    <location>
        <begin position="1139"/>
        <end position="1166"/>
    </location>
</feature>
<comment type="caution">
    <text evidence="7">The sequence shown here is derived from an EMBL/GenBank/DDBJ whole genome shotgun (WGS) entry which is preliminary data.</text>
</comment>
<evidence type="ECO:0000256" key="5">
    <source>
        <dbReference type="SAM" id="MobiDB-lite"/>
    </source>
</evidence>
<dbReference type="OrthoDB" id="2320933at2759"/>
<gene>
    <name evidence="7" type="ORF">PHLCEN_2v13257</name>
</gene>
<dbReference type="InterPro" id="IPR011545">
    <property type="entry name" value="DEAD/DEAH_box_helicase_dom"/>
</dbReference>
<dbReference type="InterPro" id="IPR027417">
    <property type="entry name" value="P-loop_NTPase"/>
</dbReference>
<evidence type="ECO:0000256" key="1">
    <source>
        <dbReference type="ARBA" id="ARBA00022741"/>
    </source>
</evidence>
<dbReference type="FunFam" id="3.40.50.300:FF:001039">
    <property type="entry name" value="ATP-dependent RNA helicase DDX60"/>
    <property type="match status" value="1"/>
</dbReference>
<evidence type="ECO:0000313" key="7">
    <source>
        <dbReference type="EMBL" id="PSR70864.1"/>
    </source>
</evidence>
<reference evidence="7 8" key="1">
    <citation type="submission" date="2018-02" db="EMBL/GenBank/DDBJ databases">
        <title>Genome sequence of the basidiomycete white-rot fungus Phlebia centrifuga.</title>
        <authorList>
            <person name="Granchi Z."/>
            <person name="Peng M."/>
            <person name="de Vries R.P."/>
            <person name="Hilden K."/>
            <person name="Makela M.R."/>
            <person name="Grigoriev I."/>
            <person name="Riley R."/>
        </authorList>
    </citation>
    <scope>NUCLEOTIDE SEQUENCE [LARGE SCALE GENOMIC DNA]</scope>
    <source>
        <strain evidence="7 8">FBCC195</strain>
    </source>
</reference>
<keyword evidence="1" id="KW-0547">Nucleotide-binding</keyword>
<dbReference type="EMBL" id="MLYV02001308">
    <property type="protein sequence ID" value="PSR70864.1"/>
    <property type="molecule type" value="Genomic_DNA"/>
</dbReference>
<dbReference type="InterPro" id="IPR052431">
    <property type="entry name" value="SKI2_subfamily_helicases"/>
</dbReference>
<dbReference type="GO" id="GO:0005524">
    <property type="term" value="F:ATP binding"/>
    <property type="evidence" value="ECO:0007669"/>
    <property type="project" value="UniProtKB-KW"/>
</dbReference>
<dbReference type="Pfam" id="PF00270">
    <property type="entry name" value="DEAD"/>
    <property type="match status" value="1"/>
</dbReference>
<feature type="region of interest" description="Disordered" evidence="5">
    <location>
        <begin position="1640"/>
        <end position="1673"/>
    </location>
</feature>
<dbReference type="Pfam" id="PF26076">
    <property type="entry name" value="WHD_DDX60"/>
    <property type="match status" value="1"/>
</dbReference>
<dbReference type="GO" id="GO:0016787">
    <property type="term" value="F:hydrolase activity"/>
    <property type="evidence" value="ECO:0007669"/>
    <property type="project" value="UniProtKB-KW"/>
</dbReference>
<evidence type="ECO:0000313" key="8">
    <source>
        <dbReference type="Proteomes" id="UP000186601"/>
    </source>
</evidence>
<dbReference type="SMART" id="SM00487">
    <property type="entry name" value="DEXDc"/>
    <property type="match status" value="1"/>
</dbReference>
<protein>
    <recommendedName>
        <fullName evidence="6">Helicase ATP-binding domain-containing protein</fullName>
    </recommendedName>
</protein>
<accession>A0A2R6NEQ1</accession>
<proteinExistence type="predicted"/>
<sequence>MDLDDFQNIGAPPSTTSLSQETALGALHHIDNIWYSEMNRRGRWMDLIGDYAGVEPFLWDVKMVSDLDLDIHQASASGTESSFQTLHALHNIERLLEKFVTRSAVFDVVFFQGGRHLTQSTGSPSFVVISRLLARELLRRHLQNMAITVHTFDGTSDQRWLRYLRAKKILSFIFEQRPDPQARNKFKKEFWRQVKVAGDSLDAKESVDRDAFTPALLERFQSCEATNGAAAKSAIGRFLVFFIGTLSQERDIFTTILYIFTMHLVLLPSLSVEERARPYQPLHVDLEDYVRNSFLPIAFLVAEKTLLDLDPLDIDGRVFLDLLHFLLCHPALLPQQIVGDEVYNAVEALWVQYGLPSVDFEDLAARFPSMLTPSNPSSTVQLTMLPFSNPVFDRPLSSINTANIGTDTEISFDGTEFNMPFVDGHHWHNHRRAILPKHLGGEDAAPQDDWQRKRQLRSDQRLMSKMQWQAESLTGALGRPLQRITIVSVPQSSKRAIIPQRATQESSKSKKVKKEHVSKAEEIRRQHAAKKQTDQNLSNATWWLKILETLNELSSTASRVASVERLLNNSRIDQGWLAVDIQLYRLHLEFSLWIEHPDADSNNPEKQAEVRDSFTVTIMRLVKDIYERGDLSPAAQSVLETVLHVLGFKNYASSFLSASPRTNNDDKKLSFKFVKLARSKSASPIYKFMEITEDPIIWQLRLFGQYMDRSMDSEYDHRVSFKPDAWQRRVLDSIDQNHSLLVVAPTSAGKTFISYYAMEQVLRASDEGVLVYVAPTKALVSQIAAEVYARFSKDFRSGGHTCWAVHTRDYRIHNPQNCQILITVPEMLGIMLLSPPLAQVWTPRIKRIILDEIHTIGQQEGGAVWEQIILLAPCPIIGLSATIGQPEEFNAWLKSVQEAHGYQHTFIHHAHRYSHLRKYSYILDTKASPFKGLDNFQNTGRLHFLHPASMLSFGGRTLPPDFSLEAADCLTLFTALVSQRDRVQFDSDSFDPMRFFTQTALLTQKDILGYEAILRDTLSEVIAISDPHDESSPLNAIVRQVQDPAIAEMTSAQQNDVPSPKQILSNLIHLVSDLHTSGDLPALLFHFDRSGCEIAAKSLVTALDNAEKAWQGSSPQWKKKLEAWTEWKAGAAARANAASKLQKQNKRLAKDAQEHSEATWEESFNPRDPLPQFSFLGPKCSKSQLDEAIRDIEWTSTPRWAITALRRGVGVHHSGMNKHYRTAVESLYRMGHLQVVFATGTLALGINAPTKTSVFCADSPYLTALMLAGRRGFDLLGRVVFYGLPMDRVQRLVLSRLPSVGGNFPLTSTMVLRLFNLLQGSNNTPWVLNAIEGILNLPQVSFVSETGKSEILHHFRFSIDYLRRTALMDAAGNPINLFGLATHLYYTEPSNFAIVVLLRSGAIHDICMHPSIETAKRELLILLCHLFGRRYVPKVYTSGMNVKLLLAKSPSKVLLPPLPACAKKVLSAHNKEILRVFKGYALAYAAEHMAVLEADRSLPMSKKVYSGAGSHSPFRTYLKSTSIAAVARSPFVSNSGHNDEFANVEELSATSRSGIQLRGHGIPSLQHIIANPGSREKPFPLNAYLLDFYTHGQTQALAAANGIRRGDVWYLLQDFTLTLKTIRTSIEQFLQSISAASGASAETAEENDLADDLDLPGMDDDEDGETNSFQRPVGASDRDWRVFEVINAVTKEFDEKYRAMWA</sequence>
<evidence type="ECO:0000256" key="2">
    <source>
        <dbReference type="ARBA" id="ARBA00022801"/>
    </source>
</evidence>
<dbReference type="STRING" id="98765.A0A2R6NEQ1"/>